<name>A0A4Q8D1U5_9GAMM</name>
<organism evidence="7 8">
    <name type="scientific">Spiribacter vilamensis</name>
    <dbReference type="NCBI Taxonomy" id="531306"/>
    <lineage>
        <taxon>Bacteria</taxon>
        <taxon>Pseudomonadati</taxon>
        <taxon>Pseudomonadota</taxon>
        <taxon>Gammaproteobacteria</taxon>
        <taxon>Chromatiales</taxon>
        <taxon>Ectothiorhodospiraceae</taxon>
        <taxon>Spiribacter</taxon>
    </lineage>
</organism>
<comment type="subcellular location">
    <subcellularLocation>
        <location evidence="6">Cell membrane</location>
        <topology evidence="6">Multi-pass membrane protein</topology>
    </subcellularLocation>
    <subcellularLocation>
        <location evidence="1">Membrane</location>
    </subcellularLocation>
</comment>
<comment type="caution">
    <text evidence="7">The sequence shown here is derived from an EMBL/GenBank/DDBJ whole genome shotgun (WGS) entry which is preliminary data.</text>
</comment>
<evidence type="ECO:0000256" key="4">
    <source>
        <dbReference type="ARBA" id="ARBA00022989"/>
    </source>
</evidence>
<protein>
    <recommendedName>
        <fullName evidence="6">SURF1-like protein</fullName>
    </recommendedName>
</protein>
<dbReference type="PANTHER" id="PTHR23427:SF2">
    <property type="entry name" value="SURFEIT LOCUS PROTEIN 1"/>
    <property type="match status" value="1"/>
</dbReference>
<evidence type="ECO:0000256" key="6">
    <source>
        <dbReference type="RuleBase" id="RU363076"/>
    </source>
</evidence>
<dbReference type="Pfam" id="PF02104">
    <property type="entry name" value="SURF1"/>
    <property type="match status" value="1"/>
</dbReference>
<dbReference type="GO" id="GO:0005886">
    <property type="term" value="C:plasma membrane"/>
    <property type="evidence" value="ECO:0007669"/>
    <property type="project" value="UniProtKB-SubCell"/>
</dbReference>
<proteinExistence type="inferred from homology"/>
<keyword evidence="8" id="KW-1185">Reference proteome</keyword>
<dbReference type="PANTHER" id="PTHR23427">
    <property type="entry name" value="SURFEIT LOCUS PROTEIN"/>
    <property type="match status" value="1"/>
</dbReference>
<evidence type="ECO:0000256" key="3">
    <source>
        <dbReference type="ARBA" id="ARBA00022692"/>
    </source>
</evidence>
<gene>
    <name evidence="7" type="ORF">EV698_1524</name>
</gene>
<dbReference type="PROSITE" id="PS50895">
    <property type="entry name" value="SURF1"/>
    <property type="match status" value="1"/>
</dbReference>
<reference evidence="7 8" key="1">
    <citation type="submission" date="2019-02" db="EMBL/GenBank/DDBJ databases">
        <title>Genomic Encyclopedia of Type Strains, Phase IV (KMG-IV): sequencing the most valuable type-strain genomes for metagenomic binning, comparative biology and taxonomic classification.</title>
        <authorList>
            <person name="Goeker M."/>
        </authorList>
    </citation>
    <scope>NUCLEOTIDE SEQUENCE [LARGE SCALE GENOMIC DNA]</scope>
    <source>
        <strain evidence="7 8">DSM 21056</strain>
    </source>
</reference>
<evidence type="ECO:0000313" key="7">
    <source>
        <dbReference type="EMBL" id="RZU99240.1"/>
    </source>
</evidence>
<evidence type="ECO:0000313" key="8">
    <source>
        <dbReference type="Proteomes" id="UP000292298"/>
    </source>
</evidence>
<dbReference type="InterPro" id="IPR045214">
    <property type="entry name" value="Surf1/Surf4"/>
</dbReference>
<sequence>MGEWVFAPGLVPTAVYLVLLVVLIGLGQWQLDRADEKRTALAERAAATKAPVISVNEQAATLARHEYRRATAAGRFDTDHQFLLDNQVEDGRIGYRVITPLRLEGRDAAVLVDRGFIPIADSRQELPTLPPVEPEARVSGRISAGPSVGMRLGEAADGTKRWPRRLQYIDFDYMDATLDYPLSDYLLVEGSLATDAVARRGERDAWRFGPARHEGYAVQWFALAAALTLIWLVVNTRRQKRGDAA</sequence>
<dbReference type="CDD" id="cd06662">
    <property type="entry name" value="SURF1"/>
    <property type="match status" value="1"/>
</dbReference>
<dbReference type="EMBL" id="SHLI01000001">
    <property type="protein sequence ID" value="RZU99240.1"/>
    <property type="molecule type" value="Genomic_DNA"/>
</dbReference>
<evidence type="ECO:0000256" key="2">
    <source>
        <dbReference type="ARBA" id="ARBA00007165"/>
    </source>
</evidence>
<keyword evidence="6" id="KW-1003">Cell membrane</keyword>
<dbReference type="InterPro" id="IPR002994">
    <property type="entry name" value="Surf1/Shy1"/>
</dbReference>
<accession>A0A4Q8D1U5</accession>
<evidence type="ECO:0000256" key="1">
    <source>
        <dbReference type="ARBA" id="ARBA00004370"/>
    </source>
</evidence>
<dbReference type="RefSeq" id="WP_165385752.1">
    <property type="nucleotide sequence ID" value="NZ_SHLI01000001.1"/>
</dbReference>
<feature type="transmembrane region" description="Helical" evidence="6">
    <location>
        <begin position="216"/>
        <end position="234"/>
    </location>
</feature>
<dbReference type="Proteomes" id="UP000292298">
    <property type="component" value="Unassembled WGS sequence"/>
</dbReference>
<keyword evidence="4 6" id="KW-1133">Transmembrane helix</keyword>
<keyword evidence="3 6" id="KW-0812">Transmembrane</keyword>
<feature type="transmembrane region" description="Helical" evidence="6">
    <location>
        <begin position="6"/>
        <end position="29"/>
    </location>
</feature>
<keyword evidence="5 6" id="KW-0472">Membrane</keyword>
<evidence type="ECO:0000256" key="5">
    <source>
        <dbReference type="ARBA" id="ARBA00023136"/>
    </source>
</evidence>
<comment type="similarity">
    <text evidence="2 6">Belongs to the SURF1 family.</text>
</comment>
<dbReference type="AlphaFoldDB" id="A0A4Q8D1U5"/>